<gene>
    <name evidence="2" type="ORF">PR002_g2428</name>
    <name evidence="3" type="ORF">PR003_g11235</name>
</gene>
<sequence>MERQGSPNPRPRRARRTRDEDDAPTHRSPAAEAQEAEAHAATSDEQPPQQGPPSQDQQAPSTDAMLAQMMQLMMQTQQQQQQQQYQQQLQFNTFMAQQAEFQRQVLTAQVQARMPHKKKGDPPTFNGKASEDLELWIFSTVQSEESRFISSRYWASEDLELWIFSTVQYCSVLNIHSSRSSDAQYREEMNRDSSD</sequence>
<evidence type="ECO:0000256" key="1">
    <source>
        <dbReference type="SAM" id="MobiDB-lite"/>
    </source>
</evidence>
<proteinExistence type="predicted"/>
<dbReference type="EMBL" id="QXFT01000639">
    <property type="protein sequence ID" value="KAE9339014.1"/>
    <property type="molecule type" value="Genomic_DNA"/>
</dbReference>
<name>A0A6A4FD48_9STRA</name>
<evidence type="ECO:0000313" key="4">
    <source>
        <dbReference type="Proteomes" id="UP000434957"/>
    </source>
</evidence>
<comment type="caution">
    <text evidence="3">The sequence shown here is derived from an EMBL/GenBank/DDBJ whole genome shotgun (WGS) entry which is preliminary data.</text>
</comment>
<accession>A0A6A4FD48</accession>
<organism evidence="3 4">
    <name type="scientific">Phytophthora rubi</name>
    <dbReference type="NCBI Taxonomy" id="129364"/>
    <lineage>
        <taxon>Eukaryota</taxon>
        <taxon>Sar</taxon>
        <taxon>Stramenopiles</taxon>
        <taxon>Oomycota</taxon>
        <taxon>Peronosporomycetes</taxon>
        <taxon>Peronosporales</taxon>
        <taxon>Peronosporaceae</taxon>
        <taxon>Phytophthora</taxon>
    </lineage>
</organism>
<evidence type="ECO:0000313" key="3">
    <source>
        <dbReference type="EMBL" id="KAE9339014.1"/>
    </source>
</evidence>
<dbReference type="Proteomes" id="UP000434957">
    <property type="component" value="Unassembled WGS sequence"/>
</dbReference>
<dbReference type="AlphaFoldDB" id="A0A6A4FD48"/>
<dbReference type="Proteomes" id="UP000435112">
    <property type="component" value="Unassembled WGS sequence"/>
</dbReference>
<protein>
    <submittedName>
        <fullName evidence="3">Uncharacterized protein</fullName>
    </submittedName>
</protein>
<evidence type="ECO:0000313" key="2">
    <source>
        <dbReference type="EMBL" id="KAE9045065.1"/>
    </source>
</evidence>
<feature type="compositionally biased region" description="Low complexity" evidence="1">
    <location>
        <begin position="46"/>
        <end position="62"/>
    </location>
</feature>
<reference evidence="3 4" key="1">
    <citation type="submission" date="2018-08" db="EMBL/GenBank/DDBJ databases">
        <title>Genomic investigation of the strawberry pathogen Phytophthora fragariae indicates pathogenicity is determined by transcriptional variation in three key races.</title>
        <authorList>
            <person name="Adams T.M."/>
            <person name="Armitage A.D."/>
            <person name="Sobczyk M.K."/>
            <person name="Bates H.J."/>
            <person name="Dunwell J.M."/>
            <person name="Nellist C.F."/>
            <person name="Harrison R.J."/>
        </authorList>
    </citation>
    <scope>NUCLEOTIDE SEQUENCE [LARGE SCALE GENOMIC DNA]</scope>
    <source>
        <strain evidence="2 5">SCRP324</strain>
        <strain evidence="3 4">SCRP333</strain>
    </source>
</reference>
<evidence type="ECO:0000313" key="5">
    <source>
        <dbReference type="Proteomes" id="UP000435112"/>
    </source>
</evidence>
<dbReference type="EMBL" id="QXFU01000082">
    <property type="protein sequence ID" value="KAE9045065.1"/>
    <property type="molecule type" value="Genomic_DNA"/>
</dbReference>
<keyword evidence="4" id="KW-1185">Reference proteome</keyword>
<feature type="region of interest" description="Disordered" evidence="1">
    <location>
        <begin position="1"/>
        <end position="62"/>
    </location>
</feature>